<protein>
    <submittedName>
        <fullName evidence="1">Uncharacterized protein</fullName>
    </submittedName>
</protein>
<accession>X1R4W5</accession>
<comment type="caution">
    <text evidence="1">The sequence shown here is derived from an EMBL/GenBank/DDBJ whole genome shotgun (WGS) entry which is preliminary data.</text>
</comment>
<reference evidence="1" key="1">
    <citation type="journal article" date="2014" name="Front. Microbiol.">
        <title>High frequency of phylogenetically diverse reductive dehalogenase-homologous genes in deep subseafloor sedimentary metagenomes.</title>
        <authorList>
            <person name="Kawai M."/>
            <person name="Futagami T."/>
            <person name="Toyoda A."/>
            <person name="Takaki Y."/>
            <person name="Nishi S."/>
            <person name="Hori S."/>
            <person name="Arai W."/>
            <person name="Tsubouchi T."/>
            <person name="Morono Y."/>
            <person name="Uchiyama I."/>
            <person name="Ito T."/>
            <person name="Fujiyama A."/>
            <person name="Inagaki F."/>
            <person name="Takami H."/>
        </authorList>
    </citation>
    <scope>NUCLEOTIDE SEQUENCE</scope>
    <source>
        <strain evidence="1">Expedition CK06-06</strain>
    </source>
</reference>
<feature type="non-terminal residue" evidence="1">
    <location>
        <position position="98"/>
    </location>
</feature>
<name>X1R4W5_9ZZZZ</name>
<sequence>MNLKHFNLDGLSTLWMASSENPNLREAIEIELQSHISNNKNFSREFIFQICKIFNHALGVTFIPSSEAYNDYGSNVVIDLLLTDDELIELVKNYTSDP</sequence>
<organism evidence="1">
    <name type="scientific">marine sediment metagenome</name>
    <dbReference type="NCBI Taxonomy" id="412755"/>
    <lineage>
        <taxon>unclassified sequences</taxon>
        <taxon>metagenomes</taxon>
        <taxon>ecological metagenomes</taxon>
    </lineage>
</organism>
<evidence type="ECO:0000313" key="1">
    <source>
        <dbReference type="EMBL" id="GAI62096.1"/>
    </source>
</evidence>
<dbReference type="EMBL" id="BARW01004345">
    <property type="protein sequence ID" value="GAI62096.1"/>
    <property type="molecule type" value="Genomic_DNA"/>
</dbReference>
<dbReference type="AlphaFoldDB" id="X1R4W5"/>
<proteinExistence type="predicted"/>
<gene>
    <name evidence="1" type="ORF">S12H4_10254</name>
</gene>